<feature type="compositionally biased region" description="Pro residues" evidence="1">
    <location>
        <begin position="42"/>
        <end position="56"/>
    </location>
</feature>
<organism evidence="3 4">
    <name type="scientific">Actinomadura meridiana</name>
    <dbReference type="NCBI Taxonomy" id="559626"/>
    <lineage>
        <taxon>Bacteria</taxon>
        <taxon>Bacillati</taxon>
        <taxon>Actinomycetota</taxon>
        <taxon>Actinomycetes</taxon>
        <taxon>Streptosporangiales</taxon>
        <taxon>Thermomonosporaceae</taxon>
        <taxon>Actinomadura</taxon>
    </lineage>
</organism>
<keyword evidence="4" id="KW-1185">Reference proteome</keyword>
<evidence type="ECO:0008006" key="5">
    <source>
        <dbReference type="Google" id="ProtNLM"/>
    </source>
</evidence>
<protein>
    <recommendedName>
        <fullName evidence="5">Lipoprotein</fullName>
    </recommendedName>
</protein>
<evidence type="ECO:0000256" key="2">
    <source>
        <dbReference type="SAM" id="SignalP"/>
    </source>
</evidence>
<dbReference type="EMBL" id="BAABAS010000026">
    <property type="protein sequence ID" value="GAA4240414.1"/>
    <property type="molecule type" value="Genomic_DNA"/>
</dbReference>
<accession>A0ABP8CL31</accession>
<dbReference type="PROSITE" id="PS51257">
    <property type="entry name" value="PROKAR_LIPOPROTEIN"/>
    <property type="match status" value="1"/>
</dbReference>
<sequence>MDVGANRTFVAAATCALLLTTLMACGSGDDNTPARAETRPSTPAPKTPAPSPPTPTPTSTAPADGTNISKCFDGNCEIAVSKPIGIPVDKRLGISRVEIEEITPNKSVSLVLVSPLNDYHVIATPDGPNTVNKITIRIRQIKGKKAIIALTAKK</sequence>
<reference evidence="4" key="1">
    <citation type="journal article" date="2019" name="Int. J. Syst. Evol. Microbiol.">
        <title>The Global Catalogue of Microorganisms (GCM) 10K type strain sequencing project: providing services to taxonomists for standard genome sequencing and annotation.</title>
        <authorList>
            <consortium name="The Broad Institute Genomics Platform"/>
            <consortium name="The Broad Institute Genome Sequencing Center for Infectious Disease"/>
            <person name="Wu L."/>
            <person name="Ma J."/>
        </authorList>
    </citation>
    <scope>NUCLEOTIDE SEQUENCE [LARGE SCALE GENOMIC DNA]</scope>
    <source>
        <strain evidence="4">JCM 17440</strain>
    </source>
</reference>
<proteinExistence type="predicted"/>
<evidence type="ECO:0000256" key="1">
    <source>
        <dbReference type="SAM" id="MobiDB-lite"/>
    </source>
</evidence>
<dbReference type="RefSeq" id="WP_344904910.1">
    <property type="nucleotide sequence ID" value="NZ_BAABAS010000026.1"/>
</dbReference>
<feature type="chain" id="PRO_5046650896" description="Lipoprotein" evidence="2">
    <location>
        <begin position="27"/>
        <end position="154"/>
    </location>
</feature>
<dbReference type="Proteomes" id="UP001501710">
    <property type="component" value="Unassembled WGS sequence"/>
</dbReference>
<name>A0ABP8CL31_9ACTN</name>
<evidence type="ECO:0000313" key="3">
    <source>
        <dbReference type="EMBL" id="GAA4240414.1"/>
    </source>
</evidence>
<evidence type="ECO:0000313" key="4">
    <source>
        <dbReference type="Proteomes" id="UP001501710"/>
    </source>
</evidence>
<feature type="signal peptide" evidence="2">
    <location>
        <begin position="1"/>
        <end position="26"/>
    </location>
</feature>
<gene>
    <name evidence="3" type="ORF">GCM10022254_64940</name>
</gene>
<keyword evidence="2" id="KW-0732">Signal</keyword>
<comment type="caution">
    <text evidence="3">The sequence shown here is derived from an EMBL/GenBank/DDBJ whole genome shotgun (WGS) entry which is preliminary data.</text>
</comment>
<feature type="region of interest" description="Disordered" evidence="1">
    <location>
        <begin position="30"/>
        <end position="66"/>
    </location>
</feature>